<evidence type="ECO:0000256" key="1">
    <source>
        <dbReference type="SAM" id="SignalP"/>
    </source>
</evidence>
<accession>A0A221SSU7</accession>
<feature type="signal peptide" evidence="1">
    <location>
        <begin position="1"/>
        <end position="26"/>
    </location>
</feature>
<dbReference type="Pfam" id="PF01345">
    <property type="entry name" value="DUF11"/>
    <property type="match status" value="3"/>
</dbReference>
<dbReference type="EMBL" id="CP021081">
    <property type="protein sequence ID" value="ASN79719.1"/>
    <property type="molecule type" value="Genomic_DNA"/>
</dbReference>
<dbReference type="STRING" id="317577.GCA_000419625_01037"/>
<dbReference type="KEGG" id="dfc:DFI_00720"/>
<dbReference type="SUPFAM" id="SSF117074">
    <property type="entry name" value="Hypothetical protein PA1324"/>
    <property type="match status" value="1"/>
</dbReference>
<proteinExistence type="predicted"/>
<dbReference type="PANTHER" id="PTHR34819:SF3">
    <property type="entry name" value="CELL SURFACE PROTEIN"/>
    <property type="match status" value="1"/>
</dbReference>
<organism evidence="3 4">
    <name type="scientific">Deinococcus ficus</name>
    <dbReference type="NCBI Taxonomy" id="317577"/>
    <lineage>
        <taxon>Bacteria</taxon>
        <taxon>Thermotogati</taxon>
        <taxon>Deinococcota</taxon>
        <taxon>Deinococci</taxon>
        <taxon>Deinococcales</taxon>
        <taxon>Deinococcaceae</taxon>
        <taxon>Deinococcus</taxon>
    </lineage>
</organism>
<feature type="domain" description="DUF11" evidence="2">
    <location>
        <begin position="601"/>
        <end position="707"/>
    </location>
</feature>
<feature type="domain" description="DUF11" evidence="2">
    <location>
        <begin position="484"/>
        <end position="578"/>
    </location>
</feature>
<evidence type="ECO:0000313" key="3">
    <source>
        <dbReference type="EMBL" id="ASN79719.1"/>
    </source>
</evidence>
<dbReference type="InterPro" id="IPR051172">
    <property type="entry name" value="Chlamydia_OmcB"/>
</dbReference>
<dbReference type="InterPro" id="IPR013783">
    <property type="entry name" value="Ig-like_fold"/>
</dbReference>
<dbReference type="InterPro" id="IPR047589">
    <property type="entry name" value="DUF11_rpt"/>
</dbReference>
<name>A0A221SSU7_9DEIO</name>
<dbReference type="Proteomes" id="UP000259030">
    <property type="component" value="Chromosome"/>
</dbReference>
<dbReference type="NCBIfam" id="TIGR01451">
    <property type="entry name" value="B_ant_repeat"/>
    <property type="match status" value="2"/>
</dbReference>
<dbReference type="Gene3D" id="2.60.40.1170">
    <property type="entry name" value="Mu homology domain, subdomain B"/>
    <property type="match status" value="1"/>
</dbReference>
<dbReference type="AlphaFoldDB" id="A0A221SSU7"/>
<sequence length="933" mass="97178">MNPKSSPLLILILSLLCALGGTWAQGAPTPAGTVISNQVEAEYSSPVTGQPETVRSNAVRTIVQAVCAVSVTPDGTVQQPGQTALRLPGEGAAFAYVLTNAGNDTFTLPVGARVEAGSAATPAVQVVVDTNGNGTPDSGEPDVTSVTLAASAGARLLLVVDAVAAQGDTFVNLTAFCAGGQAADTNNVSVVRVGPPAALVVEKTFTPTLVRPGVESTVTVTVRNAGQGESREVVLTDLLDDQLTQGLAFVPGSARVSASSVEYTTDTTTWSEAEQAPVRGVRARVPSLAPGAALTLTFRMLAGASAENRDIRNVATARTGADAVTGSATLSVRYQPVVAIGPVGAPKAPEGTAADTQTRAFAITGQTVCFDHTALNAGDVRDTYRITVSGVPAESITLLGTDGQPLAQPFPLDPQATTLVRVCYALTQASPVDAVVTITGERGTRNATRDQITQVETASPELTKSYRAWTTTDTGTPTEVPQGRSVVPGDTVTYTLSVTNPYARPLADVVLTDPLPAQVDFVSATAGGQVSGQPGTQTVRWTLGTLAAGETRQVAVTTRVTERAVDGEALKNVFQMVTSDLPLPTPFTSNEVVTPVWKAQLLIEKLVNRQQVTFGDRVTYTLRITNASRTTAIVDAQIIDTPPVGLQYIPNTSTLDGQPLDDPALTEGSMTWQVAQIPAGGTIVITYQSRVTPAAGGVLVNYVQVVGNGAGGVAKAIASNRAQAVTRLAPLTFAPAGDIVGLVYVDRNRNGQFDPYLDTPVLRARVLLAGGREVTTDAAGRYSFTNVPLGTHALRLDPNSAPYAPLDLPGQGGLGGTRTVQVRGLTGVDFPLAPVGGEITALRRTTLTVNGTRVEKVVYAVPEGYVVTLRIVSPVSRDDFTLTDPLPARAALKDGRNTWTGTLPSGETNLTYLFTWDGEARAATTDPTMTWRN</sequence>
<evidence type="ECO:0000313" key="4">
    <source>
        <dbReference type="Proteomes" id="UP000259030"/>
    </source>
</evidence>
<feature type="domain" description="DUF11" evidence="2">
    <location>
        <begin position="199"/>
        <end position="319"/>
    </location>
</feature>
<dbReference type="InterPro" id="IPR001434">
    <property type="entry name" value="OmcB-like_DUF11"/>
</dbReference>
<dbReference type="PANTHER" id="PTHR34819">
    <property type="entry name" value="LARGE CYSTEINE-RICH PERIPLASMIC PROTEIN OMCB"/>
    <property type="match status" value="1"/>
</dbReference>
<dbReference type="Gene3D" id="2.60.40.10">
    <property type="entry name" value="Immunoglobulins"/>
    <property type="match status" value="1"/>
</dbReference>
<keyword evidence="4" id="KW-1185">Reference proteome</keyword>
<reference evidence="3 4" key="1">
    <citation type="submission" date="2017-05" db="EMBL/GenBank/DDBJ databases">
        <title>The complete genome sequence of Deinococcus ficus isolated from the rhizosphere of the Ficus religiosa L. in Taiwan.</title>
        <authorList>
            <person name="Wu K.-M."/>
            <person name="Liao T.-L."/>
            <person name="Liu Y.-M."/>
            <person name="Young C.-C."/>
            <person name="Tsai S.-F."/>
        </authorList>
    </citation>
    <scope>NUCLEOTIDE SEQUENCE [LARGE SCALE GENOMIC DNA]</scope>
    <source>
        <strain evidence="3 4">CC-FR2-10</strain>
    </source>
</reference>
<keyword evidence="1" id="KW-0732">Signal</keyword>
<evidence type="ECO:0000259" key="2">
    <source>
        <dbReference type="Pfam" id="PF01345"/>
    </source>
</evidence>
<protein>
    <recommendedName>
        <fullName evidence="2">DUF11 domain-containing protein</fullName>
    </recommendedName>
</protein>
<feature type="chain" id="PRO_5011233682" description="DUF11 domain-containing protein" evidence="1">
    <location>
        <begin position="27"/>
        <end position="933"/>
    </location>
</feature>
<gene>
    <name evidence="3" type="ORF">DFI_00720</name>
</gene>
<dbReference type="RefSeq" id="WP_051307916.1">
    <property type="nucleotide sequence ID" value="NZ_CP021081.1"/>
</dbReference>